<feature type="transmembrane region" description="Helical" evidence="7">
    <location>
        <begin position="783"/>
        <end position="804"/>
    </location>
</feature>
<feature type="transmembrane region" description="Helical" evidence="7">
    <location>
        <begin position="537"/>
        <end position="559"/>
    </location>
</feature>
<feature type="transmembrane region" description="Helical" evidence="7">
    <location>
        <begin position="482"/>
        <end position="502"/>
    </location>
</feature>
<gene>
    <name evidence="9" type="ORF">ACFFTP_13930</name>
</gene>
<dbReference type="Proteomes" id="UP001589716">
    <property type="component" value="Unassembled WGS sequence"/>
</dbReference>
<keyword evidence="2" id="KW-1003">Cell membrane</keyword>
<organism evidence="9 10">
    <name type="scientific">Streptomyces roseoviridis</name>
    <dbReference type="NCBI Taxonomy" id="67361"/>
    <lineage>
        <taxon>Bacteria</taxon>
        <taxon>Bacillati</taxon>
        <taxon>Actinomycetota</taxon>
        <taxon>Actinomycetes</taxon>
        <taxon>Kitasatosporales</taxon>
        <taxon>Streptomycetaceae</taxon>
        <taxon>Streptomyces</taxon>
    </lineage>
</organism>
<evidence type="ECO:0000256" key="4">
    <source>
        <dbReference type="ARBA" id="ARBA00022989"/>
    </source>
</evidence>
<evidence type="ECO:0000256" key="3">
    <source>
        <dbReference type="ARBA" id="ARBA00022692"/>
    </source>
</evidence>
<protein>
    <submittedName>
        <fullName evidence="9">ABC transporter permease</fullName>
    </submittedName>
</protein>
<accession>A0ABV5QRH2</accession>
<feature type="transmembrane region" description="Helical" evidence="7">
    <location>
        <begin position="324"/>
        <end position="351"/>
    </location>
</feature>
<proteinExistence type="inferred from homology"/>
<dbReference type="Pfam" id="PF02687">
    <property type="entry name" value="FtsX"/>
    <property type="match status" value="1"/>
</dbReference>
<dbReference type="RefSeq" id="WP_345488208.1">
    <property type="nucleotide sequence ID" value="NZ_BAAAWU010000001.1"/>
</dbReference>
<comment type="subcellular location">
    <subcellularLocation>
        <location evidence="1">Cell membrane</location>
        <topology evidence="1">Multi-pass membrane protein</topology>
    </subcellularLocation>
</comment>
<reference evidence="9 10" key="1">
    <citation type="submission" date="2024-09" db="EMBL/GenBank/DDBJ databases">
        <authorList>
            <person name="Sun Q."/>
            <person name="Mori K."/>
        </authorList>
    </citation>
    <scope>NUCLEOTIDE SEQUENCE [LARGE SCALE GENOMIC DNA]</scope>
    <source>
        <strain evidence="9 10">JCM 4414</strain>
    </source>
</reference>
<feature type="transmembrane region" description="Helical" evidence="7">
    <location>
        <begin position="450"/>
        <end position="470"/>
    </location>
</feature>
<dbReference type="InterPro" id="IPR050250">
    <property type="entry name" value="Macrolide_Exporter_MacB"/>
</dbReference>
<dbReference type="PANTHER" id="PTHR30572:SF4">
    <property type="entry name" value="ABC TRANSPORTER PERMEASE YTRF"/>
    <property type="match status" value="1"/>
</dbReference>
<feature type="transmembrane region" description="Helical" evidence="7">
    <location>
        <begin position="372"/>
        <end position="399"/>
    </location>
</feature>
<evidence type="ECO:0000256" key="5">
    <source>
        <dbReference type="ARBA" id="ARBA00023136"/>
    </source>
</evidence>
<keyword evidence="10" id="KW-1185">Reference proteome</keyword>
<feature type="transmembrane region" description="Helical" evidence="7">
    <location>
        <begin position="405"/>
        <end position="429"/>
    </location>
</feature>
<evidence type="ECO:0000256" key="1">
    <source>
        <dbReference type="ARBA" id="ARBA00004651"/>
    </source>
</evidence>
<evidence type="ECO:0000313" key="9">
    <source>
        <dbReference type="EMBL" id="MFB9555286.1"/>
    </source>
</evidence>
<keyword evidence="5 7" id="KW-0472">Membrane</keyword>
<evidence type="ECO:0000256" key="6">
    <source>
        <dbReference type="ARBA" id="ARBA00038076"/>
    </source>
</evidence>
<evidence type="ECO:0000256" key="2">
    <source>
        <dbReference type="ARBA" id="ARBA00022475"/>
    </source>
</evidence>
<dbReference type="InterPro" id="IPR003838">
    <property type="entry name" value="ABC3_permease_C"/>
</dbReference>
<comment type="similarity">
    <text evidence="6">Belongs to the ABC-4 integral membrane protein family.</text>
</comment>
<name>A0ABV5QRH2_9ACTN</name>
<comment type="caution">
    <text evidence="9">The sequence shown here is derived from an EMBL/GenBank/DDBJ whole genome shotgun (WGS) entry which is preliminary data.</text>
</comment>
<evidence type="ECO:0000256" key="7">
    <source>
        <dbReference type="SAM" id="Phobius"/>
    </source>
</evidence>
<feature type="transmembrane region" description="Helical" evidence="7">
    <location>
        <begin position="835"/>
        <end position="857"/>
    </location>
</feature>
<dbReference type="EMBL" id="JBHMCT010000008">
    <property type="protein sequence ID" value="MFB9555286.1"/>
    <property type="molecule type" value="Genomic_DNA"/>
</dbReference>
<evidence type="ECO:0000313" key="10">
    <source>
        <dbReference type="Proteomes" id="UP001589716"/>
    </source>
</evidence>
<feature type="domain" description="ABC3 transporter permease C-terminal" evidence="8">
    <location>
        <begin position="795"/>
        <end position="906"/>
    </location>
</feature>
<evidence type="ECO:0000259" key="8">
    <source>
        <dbReference type="Pfam" id="PF02687"/>
    </source>
</evidence>
<dbReference type="PANTHER" id="PTHR30572">
    <property type="entry name" value="MEMBRANE COMPONENT OF TRANSPORTER-RELATED"/>
    <property type="match status" value="1"/>
</dbReference>
<keyword evidence="4 7" id="KW-1133">Transmembrane helix</keyword>
<feature type="transmembrane region" description="Helical" evidence="7">
    <location>
        <begin position="886"/>
        <end position="911"/>
    </location>
</feature>
<keyword evidence="3 7" id="KW-0812">Transmembrane</keyword>
<sequence length="926" mass="95529">MPRKPARAVAPWVRTRLRTAPGAALAYGLLVLVTAFLAAALPRAVDTYETEGLWHAVDSAEPRRTALSLTTRVEAHLGPAAQAAQLTPQRLRATRDRLVPLLPPPLRTDPANSAYGVHTTKRTPGLDPWLPQPDGLPPELVLDAPSDLAAHSTLTAGRLPGAGPGGAMEAAVTARTAEALRLKVGSVVHVPGTDGTPEPITVTGIVEPRETANGYWGVDPLLHTPLFSAKGTSEIKWYWTASLLVAPESAPGLLTTLGEPEQYWRFAPDVGHLTAQDSDRLAAALDSADSGPGRVKLRQVLGDNGGFTTGLDEIVTDYAGMRDAIAAVVAVAAFGIGAVAAVVIVMTAGLFTARRHAELALLRSRGASLTGIGGRLLGETGAVAVPAAVLGLLLALPVAGAGARFWPACAAAAAVALLAWLVLPLRAVVLHRRPRLHGGREDVVSARPSTGRTVAELTFLVLAVGAVTALRRRGTADSGDHLVSAAPVLVGLIAAFVLVRLYPLPLRWAARPARRMRGAVGPLALARAGRSSSTGALPLLALLVALTTAAFGGSVLTGISEARDRAALLATGADARVHQELEMTPLPAGVAETVRRFPGVGEVAPVQIEFGLELPDHQGTVDNGMGAPLIGVEPASYARLAARTGFGPFPAGLLGSTGTGGPAHTGDNTRVLPVIASPRVAERLGRAPIEITAAAGRFHVKVVAVRAATPALPDKDFLLVNGADLTNRAPTALLVSERAPGALDGPALRAAVTAKAGGLRVALSKEQRAGYVDSPMQTGAERIYLTALGAGAGYAVLALMLSLLQAAPERTTLLARLRTMGLTRRQARRLLGLEALPQALLAAVGGALVGWATILLLSPGVDLARLALGGAPDEAMELGAALRADVWSLGLPAVAVVLLASGAALVQAWWASRRGSIRELRAGDAR</sequence>